<name>A0ABD3PVY0_9STRA</name>
<feature type="region of interest" description="Disordered" evidence="1">
    <location>
        <begin position="54"/>
        <end position="111"/>
    </location>
</feature>
<protein>
    <submittedName>
        <fullName evidence="2">Uncharacterized protein</fullName>
    </submittedName>
</protein>
<reference evidence="2 3" key="1">
    <citation type="submission" date="2024-10" db="EMBL/GenBank/DDBJ databases">
        <title>Updated reference genomes for cyclostephanoid diatoms.</title>
        <authorList>
            <person name="Roberts W.R."/>
            <person name="Alverson A.J."/>
        </authorList>
    </citation>
    <scope>NUCLEOTIDE SEQUENCE [LARGE SCALE GENOMIC DNA]</scope>
    <source>
        <strain evidence="2 3">AJA276-08</strain>
    </source>
</reference>
<proteinExistence type="predicted"/>
<evidence type="ECO:0000313" key="3">
    <source>
        <dbReference type="Proteomes" id="UP001530315"/>
    </source>
</evidence>
<feature type="compositionally biased region" description="Basic and acidic residues" evidence="1">
    <location>
        <begin position="77"/>
        <end position="100"/>
    </location>
</feature>
<feature type="region of interest" description="Disordered" evidence="1">
    <location>
        <begin position="236"/>
        <end position="256"/>
    </location>
</feature>
<sequence>MTIQNVLYWFVSRTVASRGAAAFVTPRTASQPEVAMIGMSRDVYSQSNNFPRNENWGFWRNDRQNGRGGDQTVFDDTTERQRDSGERRNGGYDYETRGDYNDYYDGPDSDFGVREYQQQYRRQDFGQNLDGDFERQESGNFGRRSIDGRQGYYRDEPRYPYDLNDEDDSRGQPQRYKDKNDFFGGSQKQRYGTQEQYRPEFFDQNFDGDFGRQEFSKGNFGRRRSIDGRQEYYRDEPRYPYDLQDEDDSWGQPRRYGEKNDYFGGRERLRFEADNSYDTKRLPRYDASQEREQEQYRPSEIVRDEPIGFGVVDRMAGRMISPFAGFEMMDRMMNNMMILNNMMMDPFSGFGMMNQMMDRLSFEMEARMNQDQASIEGLVDDARDCIRADPAVANMLGDRIVLGMPFAQSSSSAIINGVKRTRLDLIIPVVGSRGEGRVRLLAEQGTISLLEVDVGGRVIDVRVDERMIYNSRNDGDDEIIDANVVDKVYR</sequence>
<dbReference type="EMBL" id="JALLAZ020000562">
    <property type="protein sequence ID" value="KAL3792205.1"/>
    <property type="molecule type" value="Genomic_DNA"/>
</dbReference>
<keyword evidence="3" id="KW-1185">Reference proteome</keyword>
<gene>
    <name evidence="2" type="ORF">ACHAW5_004080</name>
</gene>
<evidence type="ECO:0000256" key="1">
    <source>
        <dbReference type="SAM" id="MobiDB-lite"/>
    </source>
</evidence>
<organism evidence="2 3">
    <name type="scientific">Stephanodiscus triporus</name>
    <dbReference type="NCBI Taxonomy" id="2934178"/>
    <lineage>
        <taxon>Eukaryota</taxon>
        <taxon>Sar</taxon>
        <taxon>Stramenopiles</taxon>
        <taxon>Ochrophyta</taxon>
        <taxon>Bacillariophyta</taxon>
        <taxon>Coscinodiscophyceae</taxon>
        <taxon>Thalassiosirophycidae</taxon>
        <taxon>Stephanodiscales</taxon>
        <taxon>Stephanodiscaceae</taxon>
        <taxon>Stephanodiscus</taxon>
    </lineage>
</organism>
<comment type="caution">
    <text evidence="2">The sequence shown here is derived from an EMBL/GenBank/DDBJ whole genome shotgun (WGS) entry which is preliminary data.</text>
</comment>
<feature type="compositionally biased region" description="Basic and acidic residues" evidence="1">
    <location>
        <begin position="144"/>
        <end position="159"/>
    </location>
</feature>
<evidence type="ECO:0000313" key="2">
    <source>
        <dbReference type="EMBL" id="KAL3792205.1"/>
    </source>
</evidence>
<feature type="compositionally biased region" description="Polar residues" evidence="1">
    <location>
        <begin position="186"/>
        <end position="195"/>
    </location>
</feature>
<dbReference type="AlphaFoldDB" id="A0ABD3PVY0"/>
<dbReference type="Proteomes" id="UP001530315">
    <property type="component" value="Unassembled WGS sequence"/>
</dbReference>
<feature type="region of interest" description="Disordered" evidence="1">
    <location>
        <begin position="123"/>
        <end position="195"/>
    </location>
</feature>
<accession>A0ABD3PVY0</accession>